<dbReference type="AlphaFoldDB" id="X0WZT4"/>
<protein>
    <submittedName>
        <fullName evidence="1">Uncharacterized protein</fullName>
    </submittedName>
</protein>
<evidence type="ECO:0000313" key="1">
    <source>
        <dbReference type="EMBL" id="GAG36235.1"/>
    </source>
</evidence>
<accession>X0WZT4</accession>
<organism evidence="1">
    <name type="scientific">marine sediment metagenome</name>
    <dbReference type="NCBI Taxonomy" id="412755"/>
    <lineage>
        <taxon>unclassified sequences</taxon>
        <taxon>metagenomes</taxon>
        <taxon>ecological metagenomes</taxon>
    </lineage>
</organism>
<reference evidence="1" key="1">
    <citation type="journal article" date="2014" name="Front. Microbiol.">
        <title>High frequency of phylogenetically diverse reductive dehalogenase-homologous genes in deep subseafloor sedimentary metagenomes.</title>
        <authorList>
            <person name="Kawai M."/>
            <person name="Futagami T."/>
            <person name="Toyoda A."/>
            <person name="Takaki Y."/>
            <person name="Nishi S."/>
            <person name="Hori S."/>
            <person name="Arai W."/>
            <person name="Tsubouchi T."/>
            <person name="Morono Y."/>
            <person name="Uchiyama I."/>
            <person name="Ito T."/>
            <person name="Fujiyama A."/>
            <person name="Inagaki F."/>
            <person name="Takami H."/>
        </authorList>
    </citation>
    <scope>NUCLEOTIDE SEQUENCE</scope>
    <source>
        <strain evidence="1">Expedition CK06-06</strain>
    </source>
</reference>
<gene>
    <name evidence="1" type="ORF">S01H1_74354</name>
</gene>
<proteinExistence type="predicted"/>
<name>X0WZT4_9ZZZZ</name>
<comment type="caution">
    <text evidence="1">The sequence shown here is derived from an EMBL/GenBank/DDBJ whole genome shotgun (WGS) entry which is preliminary data.</text>
</comment>
<sequence>MIGIIDPAMLLRRTNEKELVDDLGFVLGACRKHQIQLPAIEPYWERLWDQLGRPLEMDSTTSISA</sequence>
<dbReference type="EMBL" id="BARS01049744">
    <property type="protein sequence ID" value="GAG36235.1"/>
    <property type="molecule type" value="Genomic_DNA"/>
</dbReference>